<dbReference type="InterPro" id="IPR058321">
    <property type="entry name" value="DUF8008"/>
</dbReference>
<dbReference type="Pfam" id="PF26032">
    <property type="entry name" value="DUF8008"/>
    <property type="match status" value="1"/>
</dbReference>
<evidence type="ECO:0000313" key="1">
    <source>
        <dbReference type="EMBL" id="RZV10899.1"/>
    </source>
</evidence>
<gene>
    <name evidence="1" type="ORF">BDK88_2105</name>
</gene>
<dbReference type="EMBL" id="SHMP01000004">
    <property type="protein sequence ID" value="RZV10899.1"/>
    <property type="molecule type" value="Genomic_DNA"/>
</dbReference>
<dbReference type="AlphaFoldDB" id="A0A482YDN3"/>
<proteinExistence type="predicted"/>
<dbReference type="Proteomes" id="UP000291097">
    <property type="component" value="Unassembled WGS sequence"/>
</dbReference>
<protein>
    <submittedName>
        <fullName evidence="1">Uncharacterized protein</fullName>
    </submittedName>
</protein>
<sequence>MGANKARIKGLQIRRLKKRAHLQTDTVAPHEIHIVGDHLENFTNAYG</sequence>
<reference evidence="1 2" key="1">
    <citation type="submission" date="2019-02" db="EMBL/GenBank/DDBJ databases">
        <title>Genomic Encyclopedia of Archaeal and Bacterial Type Strains, Phase II (KMG-II): from individual species to whole genera.</title>
        <authorList>
            <person name="Goeker M."/>
        </authorList>
    </citation>
    <scope>NUCLEOTIDE SEQUENCE [LARGE SCALE GENOMIC DNA]</scope>
    <source>
        <strain evidence="1 2">DSM 18328</strain>
    </source>
</reference>
<comment type="caution">
    <text evidence="1">The sequence shown here is derived from an EMBL/GenBank/DDBJ whole genome shotgun (WGS) entry which is preliminary data.</text>
</comment>
<accession>A0A482YDN3</accession>
<name>A0A482YDN3_9EURY</name>
<organism evidence="1 2">
    <name type="scientific">Natrinema hispanicum</name>
    <dbReference type="NCBI Taxonomy" id="392421"/>
    <lineage>
        <taxon>Archaea</taxon>
        <taxon>Methanobacteriati</taxon>
        <taxon>Methanobacteriota</taxon>
        <taxon>Stenosarchaea group</taxon>
        <taxon>Halobacteria</taxon>
        <taxon>Halobacteriales</taxon>
        <taxon>Natrialbaceae</taxon>
        <taxon>Natrinema</taxon>
    </lineage>
</organism>
<evidence type="ECO:0000313" key="2">
    <source>
        <dbReference type="Proteomes" id="UP000291097"/>
    </source>
</evidence>